<accession>A0A8J7RNI1</accession>
<dbReference type="CDD" id="cd01026">
    <property type="entry name" value="TOPRIM_OLD"/>
    <property type="match status" value="1"/>
</dbReference>
<keyword evidence="4" id="KW-1185">Reference proteome</keyword>
<dbReference type="SUPFAM" id="SSF52540">
    <property type="entry name" value="P-loop containing nucleoside triphosphate hydrolases"/>
    <property type="match status" value="1"/>
</dbReference>
<evidence type="ECO:0000259" key="2">
    <source>
        <dbReference type="Pfam" id="PF20469"/>
    </source>
</evidence>
<proteinExistence type="predicted"/>
<reference evidence="3" key="1">
    <citation type="submission" date="2021-03" db="EMBL/GenBank/DDBJ databases">
        <title>Genome sequencing and assembly of Tianweitania sediminis.</title>
        <authorList>
            <person name="Chhetri G."/>
        </authorList>
    </citation>
    <scope>NUCLEOTIDE SEQUENCE</scope>
    <source>
        <strain evidence="3">Z8</strain>
    </source>
</reference>
<comment type="caution">
    <text evidence="3">The sequence shown here is derived from an EMBL/GenBank/DDBJ whole genome shotgun (WGS) entry which is preliminary data.</text>
</comment>
<sequence length="595" mass="64420">MHLSKLKISNFRNFQSIDVALAGNVVLLGENRVGKSNLLFAIQLILDPTLPDSARQLKLTDFWDGGPTDYSAPIEVHLELSDFAADMALTALLTDFRSPHDPATAQLSYVFRKKSDVAGAPQSGADCEFLVFGGGDETRSLPAKVRRRIAIDLLDALRDAEGQLGSWKASPLRHLLEEAVSGISRTDLDAVAAELDKASKALEAFPTIKTLEDELRTGIAHLSGKAHDIDARLRFAPADPLRLFRAIAMFIDDGKRGIAEASLGSANVALLALKLAEFAWRRKKNERNFSLLCIEEPEAHLHPHLQRSVFSKLLGNAEASQAMIVTSHSPTLAAVAPLRSIVQLKRQGGATQAFSLATLPVTSDELDDLENYLDATRAELLFARGAIFVEGDAEEALMPIFAASLGYSLDDLGITVCNVAGTNFRPYVKLAEALKLPYCVITDWDPLDGSKPPLGKKRTMDLWADMLTIRGKPPLTPAQLAEWEGKDYAAFSAGAMKTRVFLNERTFEVSVANTPALLEPLLDILSEQDFGSVRTNRIANWRAGAAVDAEQLLAMVASVGKGRLGARLAKKAVGIRPPTYIENAIAALVALVANA</sequence>
<dbReference type="InterPro" id="IPR051396">
    <property type="entry name" value="Bact_Antivir_Def_Nuclease"/>
</dbReference>
<protein>
    <submittedName>
        <fullName evidence="3">AAA family ATPase</fullName>
    </submittedName>
</protein>
<dbReference type="InterPro" id="IPR034139">
    <property type="entry name" value="TOPRIM_OLD"/>
</dbReference>
<gene>
    <name evidence="3" type="ORF">J5Y06_16890</name>
</gene>
<dbReference type="EMBL" id="JAGIYY010000007">
    <property type="protein sequence ID" value="MBP0440331.1"/>
    <property type="molecule type" value="Genomic_DNA"/>
</dbReference>
<dbReference type="InterPro" id="IPR003959">
    <property type="entry name" value="ATPase_AAA_core"/>
</dbReference>
<dbReference type="Pfam" id="PF20469">
    <property type="entry name" value="OLD-like_TOPRIM"/>
    <property type="match status" value="1"/>
</dbReference>
<dbReference type="PANTHER" id="PTHR43581:SF4">
    <property type="entry name" value="ATP_GTP PHOSPHATASE"/>
    <property type="match status" value="1"/>
</dbReference>
<dbReference type="RefSeq" id="WP_209336365.1">
    <property type="nucleotide sequence ID" value="NZ_JAGIYY010000007.1"/>
</dbReference>
<dbReference type="Gene3D" id="3.40.50.300">
    <property type="entry name" value="P-loop containing nucleotide triphosphate hydrolases"/>
    <property type="match status" value="1"/>
</dbReference>
<feature type="domain" description="ATPase AAA-type core" evidence="1">
    <location>
        <begin position="26"/>
        <end position="332"/>
    </location>
</feature>
<feature type="domain" description="OLD protein-like TOPRIM" evidence="2">
    <location>
        <begin position="381"/>
        <end position="445"/>
    </location>
</feature>
<dbReference type="AlphaFoldDB" id="A0A8J7RNI1"/>
<evidence type="ECO:0000259" key="1">
    <source>
        <dbReference type="Pfam" id="PF13304"/>
    </source>
</evidence>
<dbReference type="Pfam" id="PF13304">
    <property type="entry name" value="AAA_21"/>
    <property type="match status" value="1"/>
</dbReference>
<organism evidence="3 4">
    <name type="scientific">Tianweitania sediminis</name>
    <dbReference type="NCBI Taxonomy" id="1502156"/>
    <lineage>
        <taxon>Bacteria</taxon>
        <taxon>Pseudomonadati</taxon>
        <taxon>Pseudomonadota</taxon>
        <taxon>Alphaproteobacteria</taxon>
        <taxon>Hyphomicrobiales</taxon>
        <taxon>Phyllobacteriaceae</taxon>
        <taxon>Tianweitania</taxon>
    </lineage>
</organism>
<evidence type="ECO:0000313" key="3">
    <source>
        <dbReference type="EMBL" id="MBP0440331.1"/>
    </source>
</evidence>
<name>A0A8J7RNI1_9HYPH</name>
<dbReference type="PANTHER" id="PTHR43581">
    <property type="entry name" value="ATP/GTP PHOSPHATASE"/>
    <property type="match status" value="1"/>
</dbReference>
<evidence type="ECO:0000313" key="4">
    <source>
        <dbReference type="Proteomes" id="UP000666240"/>
    </source>
</evidence>
<dbReference type="Proteomes" id="UP000666240">
    <property type="component" value="Unassembled WGS sequence"/>
</dbReference>
<dbReference type="InterPro" id="IPR027417">
    <property type="entry name" value="P-loop_NTPase"/>
</dbReference>